<dbReference type="RefSeq" id="WP_149351734.1">
    <property type="nucleotide sequence ID" value="NZ_VTRV01000013.1"/>
</dbReference>
<keyword evidence="9 10" id="KW-0472">Membrane</keyword>
<dbReference type="EMBL" id="VTRV01000013">
    <property type="protein sequence ID" value="TZF91244.1"/>
    <property type="molecule type" value="Genomic_DNA"/>
</dbReference>
<dbReference type="Gene3D" id="1.10.40.60">
    <property type="entry name" value="EpsJ-like"/>
    <property type="match status" value="1"/>
</dbReference>
<dbReference type="Proteomes" id="UP000323164">
    <property type="component" value="Unassembled WGS sequence"/>
</dbReference>
<dbReference type="GO" id="GO:0009306">
    <property type="term" value="P:protein secretion"/>
    <property type="evidence" value="ECO:0007669"/>
    <property type="project" value="InterPro"/>
</dbReference>
<evidence type="ECO:0000256" key="11">
    <source>
        <dbReference type="SAM" id="MobiDB-lite"/>
    </source>
</evidence>
<evidence type="ECO:0000256" key="7">
    <source>
        <dbReference type="ARBA" id="ARBA00022927"/>
    </source>
</evidence>
<name>A0A5D8ZEX0_9GAMM</name>
<evidence type="ECO:0000313" key="13">
    <source>
        <dbReference type="EMBL" id="TZF91244.1"/>
    </source>
</evidence>
<dbReference type="PANTHER" id="PTHR38831:SF2">
    <property type="entry name" value="TYPE II SECRETION SYSTEM PROTEIN K"/>
    <property type="match status" value="1"/>
</dbReference>
<evidence type="ECO:0000256" key="8">
    <source>
        <dbReference type="ARBA" id="ARBA00022989"/>
    </source>
</evidence>
<dbReference type="Pfam" id="PF21687">
    <property type="entry name" value="T2SSK_1st"/>
    <property type="match status" value="1"/>
</dbReference>
<reference evidence="13 14" key="1">
    <citation type="submission" date="2019-08" db="EMBL/GenBank/DDBJ databases">
        <title>Draft genome sequence of Lysobacter sp. UKS-15.</title>
        <authorList>
            <person name="Im W.-T."/>
        </authorList>
    </citation>
    <scope>NUCLEOTIDE SEQUENCE [LARGE SCALE GENOMIC DNA]</scope>
    <source>
        <strain evidence="13 14">UKS-15</strain>
    </source>
</reference>
<evidence type="ECO:0000259" key="12">
    <source>
        <dbReference type="Pfam" id="PF21687"/>
    </source>
</evidence>
<dbReference type="PIRSF" id="PIRSF002786">
    <property type="entry name" value="XcpX"/>
    <property type="match status" value="1"/>
</dbReference>
<comment type="caution">
    <text evidence="13">The sequence shown here is derived from an EMBL/GenBank/DDBJ whole genome shotgun (WGS) entry which is preliminary data.</text>
</comment>
<keyword evidence="5 10" id="KW-0997">Cell inner membrane</keyword>
<sequence length="292" mass="31123">MSRMRGAALLLVLWLMVLLIALVGAFSMAAQTEGLQGHALVDGVQADQIARAGLEYALTRVGQADPRRQWRPDGRPYRWTFADADVEVRIVDEDGKVDLNHADAPLLTGLLVAVGIERPRAEKLAGAIIDWRDPDPMTQPSGGAEDPDYAAAGLPYGAKDNDFESSAELLQVLGVTPDDYHRIAPYVTVFSGRTLPEPAYAGAPVLTAMGMDGKGIIARREAWDPSRGQPLPGVPGGETLQAFGSGTYSIESRARLRGGRIATLGAVVRTGGSAIPGMAYTPLRWEEGIPSP</sequence>
<keyword evidence="8" id="KW-1133">Transmembrane helix</keyword>
<keyword evidence="3 10" id="KW-0813">Transport</keyword>
<keyword evidence="6" id="KW-0812">Transmembrane</keyword>
<organism evidence="13 14">
    <name type="scientific">Cognatilysobacter lacus</name>
    <dbReference type="NCBI Taxonomy" id="1643323"/>
    <lineage>
        <taxon>Bacteria</taxon>
        <taxon>Pseudomonadati</taxon>
        <taxon>Pseudomonadota</taxon>
        <taxon>Gammaproteobacteria</taxon>
        <taxon>Lysobacterales</taxon>
        <taxon>Lysobacteraceae</taxon>
        <taxon>Cognatilysobacter</taxon>
    </lineage>
</organism>
<dbReference type="OrthoDB" id="9181871at2"/>
<evidence type="ECO:0000256" key="3">
    <source>
        <dbReference type="ARBA" id="ARBA00022448"/>
    </source>
</evidence>
<feature type="region of interest" description="Disordered" evidence="11">
    <location>
        <begin position="131"/>
        <end position="150"/>
    </location>
</feature>
<dbReference type="PANTHER" id="PTHR38831">
    <property type="entry name" value="TYPE II SECRETION SYSTEM PROTEIN K"/>
    <property type="match status" value="1"/>
</dbReference>
<keyword evidence="4 10" id="KW-1003">Cell membrane</keyword>
<dbReference type="InterPro" id="IPR049031">
    <property type="entry name" value="T2SSK_SAM-like_1st"/>
</dbReference>
<dbReference type="AlphaFoldDB" id="A0A5D8ZEX0"/>
<feature type="domain" description="T2SS protein K first SAM-like" evidence="12">
    <location>
        <begin position="100"/>
        <end position="190"/>
    </location>
</feature>
<dbReference type="GO" id="GO:0005886">
    <property type="term" value="C:plasma membrane"/>
    <property type="evidence" value="ECO:0007669"/>
    <property type="project" value="UniProtKB-SubCell"/>
</dbReference>
<comment type="similarity">
    <text evidence="2 10">Belongs to the GSP K family.</text>
</comment>
<keyword evidence="14" id="KW-1185">Reference proteome</keyword>
<evidence type="ECO:0000256" key="6">
    <source>
        <dbReference type="ARBA" id="ARBA00022692"/>
    </source>
</evidence>
<keyword evidence="7" id="KW-0653">Protein transport</keyword>
<evidence type="ECO:0000313" key="14">
    <source>
        <dbReference type="Proteomes" id="UP000323164"/>
    </source>
</evidence>
<gene>
    <name evidence="13" type="ORF">FW784_02255</name>
</gene>
<evidence type="ECO:0000256" key="4">
    <source>
        <dbReference type="ARBA" id="ARBA00022475"/>
    </source>
</evidence>
<protein>
    <recommendedName>
        <fullName evidence="10">Type II secretion system protein K</fullName>
    </recommendedName>
</protein>
<comment type="subcellular location">
    <subcellularLocation>
        <location evidence="1 10">Cell inner membrane</location>
    </subcellularLocation>
</comment>
<dbReference type="InterPro" id="IPR038072">
    <property type="entry name" value="GspK_central_sf"/>
</dbReference>
<accession>A0A5D8ZEX0</accession>
<evidence type="ECO:0000256" key="9">
    <source>
        <dbReference type="ARBA" id="ARBA00023136"/>
    </source>
</evidence>
<proteinExistence type="inferred from homology"/>
<evidence type="ECO:0000256" key="10">
    <source>
        <dbReference type="PIRNR" id="PIRNR002786"/>
    </source>
</evidence>
<evidence type="ECO:0000256" key="5">
    <source>
        <dbReference type="ARBA" id="ARBA00022519"/>
    </source>
</evidence>
<dbReference type="InterPro" id="IPR005628">
    <property type="entry name" value="GspK"/>
</dbReference>
<evidence type="ECO:0000256" key="2">
    <source>
        <dbReference type="ARBA" id="ARBA00007246"/>
    </source>
</evidence>
<evidence type="ECO:0000256" key="1">
    <source>
        <dbReference type="ARBA" id="ARBA00004533"/>
    </source>
</evidence>
<dbReference type="SUPFAM" id="SSF158544">
    <property type="entry name" value="GspK insert domain-like"/>
    <property type="match status" value="1"/>
</dbReference>